<dbReference type="EMBL" id="DPVE01000085">
    <property type="protein sequence ID" value="HCK29465.1"/>
    <property type="molecule type" value="Genomic_DNA"/>
</dbReference>
<proteinExistence type="predicted"/>
<reference evidence="4 5" key="1">
    <citation type="journal article" date="2018" name="Nat. Biotechnol.">
        <title>A standardized bacterial taxonomy based on genome phylogeny substantially revises the tree of life.</title>
        <authorList>
            <person name="Parks D.H."/>
            <person name="Chuvochina M."/>
            <person name="Waite D.W."/>
            <person name="Rinke C."/>
            <person name="Skarshewski A."/>
            <person name="Chaumeil P.A."/>
            <person name="Hugenholtz P."/>
        </authorList>
    </citation>
    <scope>NUCLEOTIDE SEQUENCE [LARGE SCALE GENOMIC DNA]</scope>
    <source>
        <strain evidence="4">UBA9669</strain>
    </source>
</reference>
<sequence>MIYSFLSYNSKALKISFLLYVSYSMTEQKKLSNHRHKVALEKKQKMKSHLMLSALDLYCQSSPEKVLVIDDFVKYAGVSRGTFYNYFLSTNELLTEISMNMSDEVLEIIEPIIAVLNHPIERVTIATRLYLRSAMHYPVWGRLITSVGPRYVVRDRNVAKFLTRDLKKADELGHIKIEDYRVTRDMFLGSVYYSLETMLTETVDQHYLGLVIKTLLGHLGIQQNEVQRLYQLELPSEIEITTPFFTILKQHQSKGYDHKNSC</sequence>
<dbReference type="InterPro" id="IPR009057">
    <property type="entry name" value="Homeodomain-like_sf"/>
</dbReference>
<evidence type="ECO:0000313" key="5">
    <source>
        <dbReference type="Proteomes" id="UP000263596"/>
    </source>
</evidence>
<dbReference type="PROSITE" id="PS50977">
    <property type="entry name" value="HTH_TETR_2"/>
    <property type="match status" value="1"/>
</dbReference>
<evidence type="ECO:0000313" key="4">
    <source>
        <dbReference type="EMBL" id="HCK29465.1"/>
    </source>
</evidence>
<dbReference type="AlphaFoldDB" id="A0A3D2SLN2"/>
<dbReference type="GO" id="GO:0003677">
    <property type="term" value="F:DNA binding"/>
    <property type="evidence" value="ECO:0007669"/>
    <property type="project" value="UniProtKB-UniRule"/>
</dbReference>
<accession>A0A3D2SLN2</accession>
<feature type="domain" description="HTH tetR-type" evidence="3">
    <location>
        <begin position="44"/>
        <end position="105"/>
    </location>
</feature>
<evidence type="ECO:0000259" key="3">
    <source>
        <dbReference type="PROSITE" id="PS50977"/>
    </source>
</evidence>
<organism evidence="4 5">
    <name type="scientific">Acinetobacter ursingii</name>
    <dbReference type="NCBI Taxonomy" id="108980"/>
    <lineage>
        <taxon>Bacteria</taxon>
        <taxon>Pseudomonadati</taxon>
        <taxon>Pseudomonadota</taxon>
        <taxon>Gammaproteobacteria</taxon>
        <taxon>Moraxellales</taxon>
        <taxon>Moraxellaceae</taxon>
        <taxon>Acinetobacter</taxon>
    </lineage>
</organism>
<keyword evidence="1 2" id="KW-0238">DNA-binding</keyword>
<dbReference type="Gene3D" id="1.10.357.10">
    <property type="entry name" value="Tetracycline Repressor, domain 2"/>
    <property type="match status" value="1"/>
</dbReference>
<evidence type="ECO:0000256" key="1">
    <source>
        <dbReference type="ARBA" id="ARBA00023125"/>
    </source>
</evidence>
<name>A0A3D2SLN2_9GAMM</name>
<evidence type="ECO:0000256" key="2">
    <source>
        <dbReference type="PROSITE-ProRule" id="PRU00335"/>
    </source>
</evidence>
<comment type="caution">
    <text evidence="4">The sequence shown here is derived from an EMBL/GenBank/DDBJ whole genome shotgun (WGS) entry which is preliminary data.</text>
</comment>
<protein>
    <submittedName>
        <fullName evidence="4">TetR/AcrR family transcriptional regulator</fullName>
    </submittedName>
</protein>
<dbReference type="InterPro" id="IPR049513">
    <property type="entry name" value="TetR_C_40"/>
</dbReference>
<dbReference type="SUPFAM" id="SSF46689">
    <property type="entry name" value="Homeodomain-like"/>
    <property type="match status" value="1"/>
</dbReference>
<dbReference type="Pfam" id="PF21306">
    <property type="entry name" value="TetR_C_40"/>
    <property type="match status" value="1"/>
</dbReference>
<dbReference type="InterPro" id="IPR001647">
    <property type="entry name" value="HTH_TetR"/>
</dbReference>
<feature type="DNA-binding region" description="H-T-H motif" evidence="2">
    <location>
        <begin position="68"/>
        <end position="87"/>
    </location>
</feature>
<gene>
    <name evidence="4" type="ORF">DHW29_04250</name>
</gene>
<dbReference type="Proteomes" id="UP000263596">
    <property type="component" value="Unassembled WGS sequence"/>
</dbReference>